<evidence type="ECO:0000313" key="2">
    <source>
        <dbReference type="EMBL" id="MPC24489.1"/>
    </source>
</evidence>
<dbReference type="AlphaFoldDB" id="A0A5B7DTU9"/>
<dbReference type="EMBL" id="VSRR010001336">
    <property type="protein sequence ID" value="MPC24489.1"/>
    <property type="molecule type" value="Genomic_DNA"/>
</dbReference>
<name>A0A5B7DTU9_PORTR</name>
<comment type="caution">
    <text evidence="2">The sequence shown here is derived from an EMBL/GenBank/DDBJ whole genome shotgun (WGS) entry which is preliminary data.</text>
</comment>
<evidence type="ECO:0000256" key="1">
    <source>
        <dbReference type="SAM" id="MobiDB-lite"/>
    </source>
</evidence>
<reference evidence="2 3" key="1">
    <citation type="submission" date="2019-05" db="EMBL/GenBank/DDBJ databases">
        <title>Another draft genome of Portunus trituberculatus and its Hox gene families provides insights of decapod evolution.</title>
        <authorList>
            <person name="Jeong J.-H."/>
            <person name="Song I."/>
            <person name="Kim S."/>
            <person name="Choi T."/>
            <person name="Kim D."/>
            <person name="Ryu S."/>
            <person name="Kim W."/>
        </authorList>
    </citation>
    <scope>NUCLEOTIDE SEQUENCE [LARGE SCALE GENOMIC DNA]</scope>
    <source>
        <tissue evidence="2">Muscle</tissue>
    </source>
</reference>
<dbReference type="Proteomes" id="UP000324222">
    <property type="component" value="Unassembled WGS sequence"/>
</dbReference>
<organism evidence="2 3">
    <name type="scientific">Portunus trituberculatus</name>
    <name type="common">Swimming crab</name>
    <name type="synonym">Neptunus trituberculatus</name>
    <dbReference type="NCBI Taxonomy" id="210409"/>
    <lineage>
        <taxon>Eukaryota</taxon>
        <taxon>Metazoa</taxon>
        <taxon>Ecdysozoa</taxon>
        <taxon>Arthropoda</taxon>
        <taxon>Crustacea</taxon>
        <taxon>Multicrustacea</taxon>
        <taxon>Malacostraca</taxon>
        <taxon>Eumalacostraca</taxon>
        <taxon>Eucarida</taxon>
        <taxon>Decapoda</taxon>
        <taxon>Pleocyemata</taxon>
        <taxon>Brachyura</taxon>
        <taxon>Eubrachyura</taxon>
        <taxon>Portunoidea</taxon>
        <taxon>Portunidae</taxon>
        <taxon>Portuninae</taxon>
        <taxon>Portunus</taxon>
    </lineage>
</organism>
<keyword evidence="3" id="KW-1185">Reference proteome</keyword>
<gene>
    <name evidence="2" type="ORF">E2C01_017570</name>
</gene>
<evidence type="ECO:0000313" key="3">
    <source>
        <dbReference type="Proteomes" id="UP000324222"/>
    </source>
</evidence>
<protein>
    <submittedName>
        <fullName evidence="2">Uncharacterized protein</fullName>
    </submittedName>
</protein>
<proteinExistence type="predicted"/>
<accession>A0A5B7DTU9</accession>
<feature type="region of interest" description="Disordered" evidence="1">
    <location>
        <begin position="119"/>
        <end position="149"/>
    </location>
</feature>
<sequence length="149" mass="16355">MRRRETDGRVGLNFGWQATGMYATSQAGRPAELQINYLYNVEDTKPTAVCGVPAGDPGATSLWLRPSEGKQQLAGLDVTSRAYVVTSSPAPAQMFCWSQLVDFEYYLYLSQFIHFESQGGRGGGEPTSRLERDRHLATGPGYEGGWAGR</sequence>